<proteinExistence type="predicted"/>
<gene>
    <name evidence="1" type="ORF">DGAL_LOCUS13155</name>
</gene>
<dbReference type="Proteomes" id="UP000789390">
    <property type="component" value="Unassembled WGS sequence"/>
</dbReference>
<dbReference type="AlphaFoldDB" id="A0A8J2RS11"/>
<accession>A0A8J2RS11</accession>
<name>A0A8J2RS11_9CRUS</name>
<organism evidence="1 2">
    <name type="scientific">Daphnia galeata</name>
    <dbReference type="NCBI Taxonomy" id="27404"/>
    <lineage>
        <taxon>Eukaryota</taxon>
        <taxon>Metazoa</taxon>
        <taxon>Ecdysozoa</taxon>
        <taxon>Arthropoda</taxon>
        <taxon>Crustacea</taxon>
        <taxon>Branchiopoda</taxon>
        <taxon>Diplostraca</taxon>
        <taxon>Cladocera</taxon>
        <taxon>Anomopoda</taxon>
        <taxon>Daphniidae</taxon>
        <taxon>Daphnia</taxon>
    </lineage>
</organism>
<evidence type="ECO:0000313" key="2">
    <source>
        <dbReference type="Proteomes" id="UP000789390"/>
    </source>
</evidence>
<comment type="caution">
    <text evidence="1">The sequence shown here is derived from an EMBL/GenBank/DDBJ whole genome shotgun (WGS) entry which is preliminary data.</text>
</comment>
<evidence type="ECO:0000313" key="1">
    <source>
        <dbReference type="EMBL" id="CAH0109672.1"/>
    </source>
</evidence>
<protein>
    <submittedName>
        <fullName evidence="1">Uncharacterized protein</fullName>
    </submittedName>
</protein>
<sequence>MTIYCMWWPGLKARSSYFLTRFAIPWICSGKCILDCDQFRRWSSRSELHCNGLDEDIGCAILDVSGGSYSVGSPHQTLLFSEREGHGTSEMAKMEQHLHVVSVKPIMLKQSQQQEQAETVGDLSGVDARGYFKYAKNQGVEKRKLVTFQFFIAFEKSRLLES</sequence>
<dbReference type="EMBL" id="CAKKLH010000294">
    <property type="protein sequence ID" value="CAH0109672.1"/>
    <property type="molecule type" value="Genomic_DNA"/>
</dbReference>
<keyword evidence="2" id="KW-1185">Reference proteome</keyword>
<reference evidence="1" key="1">
    <citation type="submission" date="2021-11" db="EMBL/GenBank/DDBJ databases">
        <authorList>
            <person name="Schell T."/>
        </authorList>
    </citation>
    <scope>NUCLEOTIDE SEQUENCE</scope>
    <source>
        <strain evidence="1">M5</strain>
    </source>
</reference>